<dbReference type="SUPFAM" id="SSF52540">
    <property type="entry name" value="P-loop containing nucleoside triphosphate hydrolases"/>
    <property type="match status" value="1"/>
</dbReference>
<dbReference type="SMART" id="SM00176">
    <property type="entry name" value="RAN"/>
    <property type="match status" value="1"/>
</dbReference>
<evidence type="ECO:0000256" key="2">
    <source>
        <dbReference type="ARBA" id="ARBA00022741"/>
    </source>
</evidence>
<accession>A0AAQ3QLS1</accession>
<reference evidence="6 7" key="1">
    <citation type="submission" date="2023-10" db="EMBL/GenBank/DDBJ databases">
        <title>Chromosome-scale genome assembly provides insights into flower coloration mechanisms of Canna indica.</title>
        <authorList>
            <person name="Li C."/>
        </authorList>
    </citation>
    <scope>NUCLEOTIDE SEQUENCE [LARGE SCALE GENOMIC DNA]</scope>
    <source>
        <tissue evidence="6">Flower</tissue>
    </source>
</reference>
<dbReference type="GO" id="GO:0012505">
    <property type="term" value="C:endomembrane system"/>
    <property type="evidence" value="ECO:0007669"/>
    <property type="project" value="UniProtKB-SubCell"/>
</dbReference>
<dbReference type="PROSITE" id="PS51419">
    <property type="entry name" value="RAB"/>
    <property type="match status" value="1"/>
</dbReference>
<dbReference type="InterPro" id="IPR001806">
    <property type="entry name" value="Small_GTPase"/>
</dbReference>
<keyword evidence="3" id="KW-0342">GTP-binding</keyword>
<comment type="similarity">
    <text evidence="1">Belongs to the small GTPase superfamily. Rab family.</text>
</comment>
<evidence type="ECO:0000313" key="7">
    <source>
        <dbReference type="Proteomes" id="UP001327560"/>
    </source>
</evidence>
<name>A0AAQ3QLS1_9LILI</name>
<dbReference type="GO" id="GO:0003924">
    <property type="term" value="F:GTPase activity"/>
    <property type="evidence" value="ECO:0007669"/>
    <property type="project" value="InterPro"/>
</dbReference>
<dbReference type="SMART" id="SM00175">
    <property type="entry name" value="RAB"/>
    <property type="match status" value="1"/>
</dbReference>
<dbReference type="NCBIfam" id="TIGR00231">
    <property type="entry name" value="small_GTP"/>
    <property type="match status" value="1"/>
</dbReference>
<evidence type="ECO:0000256" key="4">
    <source>
        <dbReference type="ARBA" id="ARBA00023288"/>
    </source>
</evidence>
<organism evidence="6 7">
    <name type="scientific">Canna indica</name>
    <name type="common">Indian-shot</name>
    <dbReference type="NCBI Taxonomy" id="4628"/>
    <lineage>
        <taxon>Eukaryota</taxon>
        <taxon>Viridiplantae</taxon>
        <taxon>Streptophyta</taxon>
        <taxon>Embryophyta</taxon>
        <taxon>Tracheophyta</taxon>
        <taxon>Spermatophyta</taxon>
        <taxon>Magnoliopsida</taxon>
        <taxon>Liliopsida</taxon>
        <taxon>Zingiberales</taxon>
        <taxon>Cannaceae</taxon>
        <taxon>Canna</taxon>
    </lineage>
</organism>
<keyword evidence="4" id="KW-0449">Lipoprotein</keyword>
<dbReference type="GO" id="GO:0005525">
    <property type="term" value="F:GTP binding"/>
    <property type="evidence" value="ECO:0007669"/>
    <property type="project" value="UniProtKB-KW"/>
</dbReference>
<comment type="subcellular location">
    <subcellularLocation>
        <location evidence="5">Endomembrane system</location>
        <topology evidence="5">Lipid-anchor</topology>
    </subcellularLocation>
</comment>
<sequence>MGSAEGERNGDYDYSLKVLLIGDSGVGKSSLMLSFLSNLDSLGPPPTVGVDFRIKYLTIGDKKLKITIWDTAGQEKFRTITGSYYRGTHGIIMVYDVTRRDTFKNLVDIWAKEVAIYSTNHDCIKVLVGNKVDKEIDRKVTREEGIALAKEMGCMFIECSAKTGENVSRCFQDLAIEILGVPRLLEEASNKSKVKVSANAGCQCG</sequence>
<dbReference type="SMART" id="SM00174">
    <property type="entry name" value="RHO"/>
    <property type="match status" value="1"/>
</dbReference>
<dbReference type="PANTHER" id="PTHR47977">
    <property type="entry name" value="RAS-RELATED PROTEIN RAB"/>
    <property type="match status" value="1"/>
</dbReference>
<gene>
    <name evidence="6" type="ORF">Cni_G22611</name>
</gene>
<dbReference type="AlphaFoldDB" id="A0AAQ3QLS1"/>
<dbReference type="FunFam" id="3.40.50.300:FF:001129">
    <property type="entry name" value="ras-related protein Rab-44 isoform X2"/>
    <property type="match status" value="1"/>
</dbReference>
<dbReference type="InterPro" id="IPR050227">
    <property type="entry name" value="Rab"/>
</dbReference>
<dbReference type="InterPro" id="IPR027417">
    <property type="entry name" value="P-loop_NTPase"/>
</dbReference>
<dbReference type="Pfam" id="PF00071">
    <property type="entry name" value="Ras"/>
    <property type="match status" value="1"/>
</dbReference>
<dbReference type="EMBL" id="CP136896">
    <property type="protein sequence ID" value="WOL13831.1"/>
    <property type="molecule type" value="Genomic_DNA"/>
</dbReference>
<dbReference type="PROSITE" id="PS51421">
    <property type="entry name" value="RAS"/>
    <property type="match status" value="1"/>
</dbReference>
<protein>
    <submittedName>
        <fullName evidence="6">Small GTP-binding domain containing protein</fullName>
    </submittedName>
</protein>
<dbReference type="PROSITE" id="PS51420">
    <property type="entry name" value="RHO"/>
    <property type="match status" value="1"/>
</dbReference>
<dbReference type="SMART" id="SM00173">
    <property type="entry name" value="RAS"/>
    <property type="match status" value="1"/>
</dbReference>
<evidence type="ECO:0000313" key="6">
    <source>
        <dbReference type="EMBL" id="WOL13831.1"/>
    </source>
</evidence>
<dbReference type="Proteomes" id="UP001327560">
    <property type="component" value="Chromosome 7"/>
</dbReference>
<dbReference type="PRINTS" id="PR00449">
    <property type="entry name" value="RASTRNSFRMNG"/>
</dbReference>
<evidence type="ECO:0000256" key="3">
    <source>
        <dbReference type="ARBA" id="ARBA00023134"/>
    </source>
</evidence>
<keyword evidence="2" id="KW-0547">Nucleotide-binding</keyword>
<dbReference type="InterPro" id="IPR005225">
    <property type="entry name" value="Small_GTP-bd"/>
</dbReference>
<evidence type="ECO:0000256" key="5">
    <source>
        <dbReference type="ARBA" id="ARBA00037868"/>
    </source>
</evidence>
<evidence type="ECO:0000256" key="1">
    <source>
        <dbReference type="ARBA" id="ARBA00006270"/>
    </source>
</evidence>
<keyword evidence="7" id="KW-1185">Reference proteome</keyword>
<dbReference type="Gene3D" id="3.40.50.300">
    <property type="entry name" value="P-loop containing nucleotide triphosphate hydrolases"/>
    <property type="match status" value="1"/>
</dbReference>
<proteinExistence type="inferred from homology"/>